<dbReference type="Pfam" id="PF08843">
    <property type="entry name" value="AbiEii"/>
    <property type="match status" value="1"/>
</dbReference>
<comment type="caution">
    <text evidence="1">The sequence shown here is derived from an EMBL/GenBank/DDBJ whole genome shotgun (WGS) entry which is preliminary data.</text>
</comment>
<name>A0A2M8ETU5_9BACT</name>
<sequence>MIDKKVLEDFAVKKETDYLNVAREYIQNLFLAKFYQKKGSEHFLFKGGTALRIVFGSPRFSEDLDFTGTNNGRSYEKILEGVLYELSWENLKPELLESKPTSGGYLSSLAVNLFDEKIVIREEVSFRPAVFPKAEITLISSEMSPAYNLFLLERKNLITEKAEALISRQKTRDIFDLYFILRNENLRKWLSLTREQREIIFNLLGERNQKEIDRELKNLLPRSYWPIIKDLPTVLKRELGKE</sequence>
<dbReference type="InterPro" id="IPR014942">
    <property type="entry name" value="AbiEii"/>
</dbReference>
<dbReference type="Gene3D" id="3.10.450.620">
    <property type="entry name" value="JHP933, nucleotidyltransferase-like core domain"/>
    <property type="match status" value="1"/>
</dbReference>
<proteinExistence type="predicted"/>
<reference evidence="2" key="1">
    <citation type="submission" date="2017-09" db="EMBL/GenBank/DDBJ databases">
        <title>Depth-based differentiation of microbial function through sediment-hosted aquifers and enrichment of novel symbionts in the deep terrestrial subsurface.</title>
        <authorList>
            <person name="Probst A.J."/>
            <person name="Ladd B."/>
            <person name="Jarett J.K."/>
            <person name="Geller-Mcgrath D.E."/>
            <person name="Sieber C.M.K."/>
            <person name="Emerson J.B."/>
            <person name="Anantharaman K."/>
            <person name="Thomas B.C."/>
            <person name="Malmstrom R."/>
            <person name="Stieglmeier M."/>
            <person name="Klingl A."/>
            <person name="Woyke T."/>
            <person name="Ryan C.M."/>
            <person name="Banfield J.F."/>
        </authorList>
    </citation>
    <scope>NUCLEOTIDE SEQUENCE [LARGE SCALE GENOMIC DNA]</scope>
</reference>
<evidence type="ECO:0000313" key="1">
    <source>
        <dbReference type="EMBL" id="PJC28547.1"/>
    </source>
</evidence>
<evidence type="ECO:0008006" key="3">
    <source>
        <dbReference type="Google" id="ProtNLM"/>
    </source>
</evidence>
<dbReference type="AlphaFoldDB" id="A0A2M8ETU5"/>
<evidence type="ECO:0000313" key="2">
    <source>
        <dbReference type="Proteomes" id="UP000230885"/>
    </source>
</evidence>
<organism evidence="1 2">
    <name type="scientific">Candidatus Shapirobacteria bacterium CG_4_9_14_0_2_um_filter_40_11</name>
    <dbReference type="NCBI Taxonomy" id="1974876"/>
    <lineage>
        <taxon>Bacteria</taxon>
        <taxon>Candidatus Shapironibacteriota</taxon>
    </lineage>
</organism>
<gene>
    <name evidence="1" type="ORF">CO053_03960</name>
</gene>
<protein>
    <recommendedName>
        <fullName evidence="3">Nucleotidyl transferase AbiEii/AbiGii toxin family protein</fullName>
    </recommendedName>
</protein>
<dbReference type="EMBL" id="PFSE01000062">
    <property type="protein sequence ID" value="PJC28547.1"/>
    <property type="molecule type" value="Genomic_DNA"/>
</dbReference>
<accession>A0A2M8ETU5</accession>
<dbReference type="Proteomes" id="UP000230885">
    <property type="component" value="Unassembled WGS sequence"/>
</dbReference>